<proteinExistence type="inferred from homology"/>
<keyword evidence="2 5" id="KW-0689">Ribosomal protein</keyword>
<dbReference type="GO" id="GO:0000028">
    <property type="term" value="P:ribosomal small subunit assembly"/>
    <property type="evidence" value="ECO:0007669"/>
    <property type="project" value="TreeGrafter"/>
</dbReference>
<dbReference type="InterPro" id="IPR036390">
    <property type="entry name" value="WH_DNA-bd_sf"/>
</dbReference>
<keyword evidence="3 5" id="KW-0687">Ribonucleoprotein</keyword>
<evidence type="ECO:0000256" key="3">
    <source>
        <dbReference type="ARBA" id="ARBA00023274"/>
    </source>
</evidence>
<comment type="function">
    <text evidence="5">May be involved in maturation of the 30S ribosomal subunit.</text>
</comment>
<comment type="subunit">
    <text evidence="5">Part of the 30S ribosomal subunit.</text>
</comment>
<dbReference type="KEGG" id="mcj:MCON_2625"/>
<accession>F4BZH0</accession>
<dbReference type="GeneID" id="10461994"/>
<evidence type="ECO:0000313" key="6">
    <source>
        <dbReference type="EMBL" id="AEB69040.1"/>
    </source>
</evidence>
<dbReference type="Gene3D" id="1.10.10.10">
    <property type="entry name" value="Winged helix-like DNA-binding domain superfamily/Winged helix DNA-binding domain"/>
    <property type="match status" value="1"/>
</dbReference>
<dbReference type="GO" id="GO:0003723">
    <property type="term" value="F:RNA binding"/>
    <property type="evidence" value="ECO:0007669"/>
    <property type="project" value="TreeGrafter"/>
</dbReference>
<evidence type="ECO:0000313" key="7">
    <source>
        <dbReference type="Proteomes" id="UP000007807"/>
    </source>
</evidence>
<organism evidence="6 7">
    <name type="scientific">Methanothrix soehngenii (strain ATCC 5969 / DSM 3671 / JCM 10134 / NBRC 103675 / OCM 69 / GP-6)</name>
    <name type="common">Methanosaeta concilii</name>
    <dbReference type="NCBI Taxonomy" id="990316"/>
    <lineage>
        <taxon>Archaea</taxon>
        <taxon>Methanobacteriati</taxon>
        <taxon>Methanobacteriota</taxon>
        <taxon>Stenosarchaea group</taxon>
        <taxon>Methanomicrobia</taxon>
        <taxon>Methanotrichales</taxon>
        <taxon>Methanotrichaceae</taxon>
        <taxon>Methanothrix</taxon>
    </lineage>
</organism>
<dbReference type="FunCoup" id="F4BZH0">
    <property type="interactions" value="153"/>
</dbReference>
<dbReference type="PANTHER" id="PTHR11710:SF0">
    <property type="entry name" value="40S RIBOSOMAL PROTEIN S19"/>
    <property type="match status" value="1"/>
</dbReference>
<dbReference type="InParanoid" id="F4BZH0"/>
<dbReference type="Proteomes" id="UP000007807">
    <property type="component" value="Chromosome"/>
</dbReference>
<evidence type="ECO:0000256" key="2">
    <source>
        <dbReference type="ARBA" id="ARBA00022980"/>
    </source>
</evidence>
<dbReference type="PANTHER" id="PTHR11710">
    <property type="entry name" value="40S RIBOSOMAL PROTEIN S19"/>
    <property type="match status" value="1"/>
</dbReference>
<dbReference type="GO" id="GO:0022627">
    <property type="term" value="C:cytosolic small ribosomal subunit"/>
    <property type="evidence" value="ECO:0007669"/>
    <property type="project" value="TreeGrafter"/>
</dbReference>
<dbReference type="NCBIfam" id="NF006811">
    <property type="entry name" value="PRK09333.1"/>
    <property type="match status" value="1"/>
</dbReference>
<evidence type="ECO:0000256" key="4">
    <source>
        <dbReference type="ARBA" id="ARBA00035143"/>
    </source>
</evidence>
<keyword evidence="7" id="KW-1185">Reference proteome</keyword>
<dbReference type="Pfam" id="PF01090">
    <property type="entry name" value="Ribosomal_S19e"/>
    <property type="match status" value="1"/>
</dbReference>
<comment type="similarity">
    <text evidence="1 5">Belongs to the eukaryotic ribosomal protein eS19 family.</text>
</comment>
<dbReference type="HOGENOM" id="CLU_108559_1_0_2"/>
<dbReference type="OrthoDB" id="371836at2157"/>
<dbReference type="GO" id="GO:0003735">
    <property type="term" value="F:structural constituent of ribosome"/>
    <property type="evidence" value="ECO:0007669"/>
    <property type="project" value="InterPro"/>
</dbReference>
<reference evidence="6 7" key="1">
    <citation type="journal article" date="2011" name="J. Bacteriol.">
        <title>Complete genome sequence of Methanosaeta concilii, a specialist in aceticlastic methanogenesis.</title>
        <authorList>
            <person name="Barber R.D."/>
            <person name="Zhang L."/>
            <person name="Harnack M."/>
            <person name="Olson M.V."/>
            <person name="Kaul R."/>
            <person name="Ingram-Smith C."/>
            <person name="Smith K.S."/>
        </authorList>
    </citation>
    <scope>NUCLEOTIDE SEQUENCE [LARGE SCALE GENOMIC DNA]</scope>
    <source>
        <strain evidence="7">ATCC 5969 / DSM 3671 / JCM 10134 / NBRC 103675 / OCM 69 / GP-6</strain>
    </source>
</reference>
<dbReference type="EMBL" id="CP002565">
    <property type="protein sequence ID" value="AEB69040.1"/>
    <property type="molecule type" value="Genomic_DNA"/>
</dbReference>
<evidence type="ECO:0000256" key="1">
    <source>
        <dbReference type="ARBA" id="ARBA00010014"/>
    </source>
</evidence>
<dbReference type="SMART" id="SM01413">
    <property type="entry name" value="Ribosomal_S19e"/>
    <property type="match status" value="1"/>
</dbReference>
<dbReference type="InterPro" id="IPR027548">
    <property type="entry name" value="Ribosomal_eS19_archaeal"/>
</dbReference>
<dbReference type="AlphaFoldDB" id="F4BZH0"/>
<dbReference type="SUPFAM" id="SSF46785">
    <property type="entry name" value="Winged helix' DNA-binding domain"/>
    <property type="match status" value="1"/>
</dbReference>
<dbReference type="InterPro" id="IPR036388">
    <property type="entry name" value="WH-like_DNA-bd_sf"/>
</dbReference>
<dbReference type="FunFam" id="1.10.10.10:FF:000449">
    <property type="entry name" value="30S ribosomal protein S19e"/>
    <property type="match status" value="1"/>
</dbReference>
<dbReference type="InterPro" id="IPR001266">
    <property type="entry name" value="Ribosomal_eS19"/>
</dbReference>
<evidence type="ECO:0000256" key="5">
    <source>
        <dbReference type="HAMAP-Rule" id="MF_01474"/>
    </source>
</evidence>
<dbReference type="GO" id="GO:0006412">
    <property type="term" value="P:translation"/>
    <property type="evidence" value="ECO:0007669"/>
    <property type="project" value="UniProtKB-UniRule"/>
</dbReference>
<dbReference type="RefSeq" id="WP_013720069.1">
    <property type="nucleotide sequence ID" value="NC_015416.1"/>
</dbReference>
<name>F4BZH0_METSG</name>
<sequence length="155" mass="16702">MTTVYDVPPHDLIAATALELKAAGKVQPPVWAEFAKTGVNREMPPTNPDWWFVRSASILRRIYIDGPVGVSRLRTFYGGKKRKGVATGTFAKGSGSVVRESLQQLEKAGLVRKLKKGRQMTPEGQAFLDGIAHKVASQKEASIAPASEPAAESTA</sequence>
<gene>
    <name evidence="6" type="primary">rpsS</name>
    <name evidence="5" type="synonym">rps19e</name>
    <name evidence="6" type="ordered locus">MCON_2625</name>
</gene>
<dbReference type="HAMAP" id="MF_01474">
    <property type="entry name" value="Ribosomal_eS19"/>
    <property type="match status" value="1"/>
</dbReference>
<protein>
    <recommendedName>
        <fullName evidence="4 5">Small ribosomal subunit protein eS19</fullName>
    </recommendedName>
</protein>
<dbReference type="STRING" id="990316.MCON_2625"/>